<dbReference type="AlphaFoldDB" id="A0A812P5M0"/>
<proteinExistence type="predicted"/>
<dbReference type="Proteomes" id="UP000649617">
    <property type="component" value="Unassembled WGS sequence"/>
</dbReference>
<comment type="caution">
    <text evidence="1">The sequence shown here is derived from an EMBL/GenBank/DDBJ whole genome shotgun (WGS) entry which is preliminary data.</text>
</comment>
<name>A0A812P5M0_SYMPI</name>
<reference evidence="1" key="1">
    <citation type="submission" date="2021-02" db="EMBL/GenBank/DDBJ databases">
        <authorList>
            <person name="Dougan E. K."/>
            <person name="Rhodes N."/>
            <person name="Thang M."/>
            <person name="Chan C."/>
        </authorList>
    </citation>
    <scope>NUCLEOTIDE SEQUENCE</scope>
</reference>
<dbReference type="EMBL" id="CAJNIZ010012994">
    <property type="protein sequence ID" value="CAE7341235.1"/>
    <property type="molecule type" value="Genomic_DNA"/>
</dbReference>
<organism evidence="1 2">
    <name type="scientific">Symbiodinium pilosum</name>
    <name type="common">Dinoflagellate</name>
    <dbReference type="NCBI Taxonomy" id="2952"/>
    <lineage>
        <taxon>Eukaryota</taxon>
        <taxon>Sar</taxon>
        <taxon>Alveolata</taxon>
        <taxon>Dinophyceae</taxon>
        <taxon>Suessiales</taxon>
        <taxon>Symbiodiniaceae</taxon>
        <taxon>Symbiodinium</taxon>
    </lineage>
</organism>
<keyword evidence="2" id="KW-1185">Reference proteome</keyword>
<evidence type="ECO:0000313" key="2">
    <source>
        <dbReference type="Proteomes" id="UP000649617"/>
    </source>
</evidence>
<sequence>MTKEGGGYVTKERLMKERSMADHAFEWARPQGLVRTSKVHGAEEADIPLDFEWTKTHETGSRIGFSSSFSMDELLLHLHVP</sequence>
<gene>
    <name evidence="1" type="ORF">SPIL2461_LOCUS8041</name>
</gene>
<accession>A0A812P5M0</accession>
<dbReference type="OrthoDB" id="418808at2759"/>
<evidence type="ECO:0000313" key="1">
    <source>
        <dbReference type="EMBL" id="CAE7341235.1"/>
    </source>
</evidence>
<protein>
    <submittedName>
        <fullName evidence="1">Uncharacterized protein</fullName>
    </submittedName>
</protein>